<feature type="domain" description="SYO1-like TPR repeats" evidence="3">
    <location>
        <begin position="483"/>
        <end position="603"/>
    </location>
</feature>
<reference evidence="4" key="1">
    <citation type="journal article" date="2022" name="DNA Res.">
        <title>Genome analysis of five recently described species of the CUG-Ser clade uncovers Candida theae as a new hybrid lineage with pathogenic potential in the Candida parapsilosis species complex.</title>
        <authorList>
            <person name="Mixao V."/>
            <person name="Del Olmo V."/>
            <person name="Hegedusova E."/>
            <person name="Saus E."/>
            <person name="Pryszcz L."/>
            <person name="Cillingova A."/>
            <person name="Nosek J."/>
            <person name="Gabaldon T."/>
        </authorList>
    </citation>
    <scope>NUCLEOTIDE SEQUENCE</scope>
    <source>
        <strain evidence="4">CBS 10844</strain>
    </source>
</reference>
<protein>
    <recommendedName>
        <fullName evidence="3">SYO1-like TPR repeats domain-containing protein</fullName>
    </recommendedName>
</protein>
<dbReference type="InterPro" id="IPR016024">
    <property type="entry name" value="ARM-type_fold"/>
</dbReference>
<gene>
    <name evidence="4" type="ORF">KGF56_004859</name>
</gene>
<evidence type="ECO:0000259" key="3">
    <source>
        <dbReference type="Pfam" id="PF25567"/>
    </source>
</evidence>
<dbReference type="Gene3D" id="1.25.10.10">
    <property type="entry name" value="Leucine-rich Repeat Variant"/>
    <property type="match status" value="1"/>
</dbReference>
<dbReference type="EMBL" id="JAHUZD010000150">
    <property type="protein sequence ID" value="KAI3402289.2"/>
    <property type="molecule type" value="Genomic_DNA"/>
</dbReference>
<comment type="caution">
    <text evidence="4">The sequence shown here is derived from an EMBL/GenBank/DDBJ whole genome shotgun (WGS) entry which is preliminary data.</text>
</comment>
<dbReference type="InterPro" id="IPR052616">
    <property type="entry name" value="SYO1-like"/>
</dbReference>
<dbReference type="RefSeq" id="XP_049178038.1">
    <property type="nucleotide sequence ID" value="XM_049326341.1"/>
</dbReference>
<sequence>MGKLRKGKRNQKARLNPLTSNSQQEKKKDEATRQSKILPLLNKLRSTVPNDKSMALGAITVLAEDQRMRQLLLKERLVQIVMETCLNDSNDETTVEAFGLLRNLGIEEGRDVAKHLWRQGIWTTIENALNKINESFNFLRESDTLIKDKSKVQLLYDFCENILSLVVVLASGDEQLYAAVFAKIDPVLELILKLVEDHISGKLKLSSKLFNTLLEFLYEFSIESGEFIEKLSAYKKWDDLSSFVENCDSDLAKVYLEGIKISNYEVLSTRRDNKQMESCTILGNIYRILTSIDLEQLIKRLDIVDKTNMQVETIDKHSDSIEKESVSNEVRTKLSAIENGLAIITSILEFMSVNEEEPEEPIRLTENIENVLLNEIEPMLTVLLETVLQEPRLNLQDQVLDALNNLSWLFLSNEKIPLLWYEKTLKIWDLVITLLNSHFEKSSLNIIWAIIKCQGPLIVKKIPPALIEKLLKENDANYDLFPSVLGVLGAIAPSIENTETTYHISQFLLTSITKACEDVKNPIRLEIIIESLNSLYDIFGDKDFAYDFEIFVDKNYLAKLKAIEPCVRDVCKKIDKNKDPLMKLRMEETWNNLKGFIAYKASERG</sequence>
<dbReference type="GO" id="GO:0042273">
    <property type="term" value="P:ribosomal large subunit biogenesis"/>
    <property type="evidence" value="ECO:0007669"/>
    <property type="project" value="TreeGrafter"/>
</dbReference>
<name>A0AAI9SSS6_9ASCO</name>
<accession>A0AAI9SSS6</accession>
<dbReference type="PANTHER" id="PTHR13347:SF1">
    <property type="entry name" value="HEAT REPEAT-CONTAINING PROTEIN 3"/>
    <property type="match status" value="1"/>
</dbReference>
<evidence type="ECO:0000256" key="2">
    <source>
        <dbReference type="SAM" id="MobiDB-lite"/>
    </source>
</evidence>
<dbReference type="CDD" id="cd13394">
    <property type="entry name" value="Syo1_like"/>
    <property type="match status" value="1"/>
</dbReference>
<dbReference type="SUPFAM" id="SSF48371">
    <property type="entry name" value="ARM repeat"/>
    <property type="match status" value="1"/>
</dbReference>
<evidence type="ECO:0000313" key="5">
    <source>
        <dbReference type="Proteomes" id="UP001202479"/>
    </source>
</evidence>
<feature type="region of interest" description="Disordered" evidence="2">
    <location>
        <begin position="1"/>
        <end position="33"/>
    </location>
</feature>
<dbReference type="InterPro" id="IPR011989">
    <property type="entry name" value="ARM-like"/>
</dbReference>
<feature type="compositionally biased region" description="Basic and acidic residues" evidence="2">
    <location>
        <begin position="24"/>
        <end position="33"/>
    </location>
</feature>
<dbReference type="AlphaFoldDB" id="A0AAI9SSS6"/>
<proteinExistence type="inferred from homology"/>
<dbReference type="InterPro" id="IPR057990">
    <property type="entry name" value="TPR_SYO1"/>
</dbReference>
<dbReference type="GO" id="GO:0051082">
    <property type="term" value="F:unfolded protein binding"/>
    <property type="evidence" value="ECO:0007669"/>
    <property type="project" value="TreeGrafter"/>
</dbReference>
<dbReference type="GO" id="GO:0006606">
    <property type="term" value="P:protein import into nucleus"/>
    <property type="evidence" value="ECO:0007669"/>
    <property type="project" value="TreeGrafter"/>
</dbReference>
<feature type="compositionally biased region" description="Basic residues" evidence="2">
    <location>
        <begin position="1"/>
        <end position="12"/>
    </location>
</feature>
<dbReference type="GeneID" id="73382472"/>
<dbReference type="PANTHER" id="PTHR13347">
    <property type="entry name" value="HEAT REPEAT-CONTAINING PROTEIN 3"/>
    <property type="match status" value="1"/>
</dbReference>
<evidence type="ECO:0000313" key="4">
    <source>
        <dbReference type="EMBL" id="KAI3402289.2"/>
    </source>
</evidence>
<evidence type="ECO:0000256" key="1">
    <source>
        <dbReference type="ARBA" id="ARBA00049983"/>
    </source>
</evidence>
<dbReference type="Pfam" id="PF25567">
    <property type="entry name" value="TPR_SYO1"/>
    <property type="match status" value="1"/>
</dbReference>
<organism evidence="4 5">
    <name type="scientific">Candida oxycetoniae</name>
    <dbReference type="NCBI Taxonomy" id="497107"/>
    <lineage>
        <taxon>Eukaryota</taxon>
        <taxon>Fungi</taxon>
        <taxon>Dikarya</taxon>
        <taxon>Ascomycota</taxon>
        <taxon>Saccharomycotina</taxon>
        <taxon>Pichiomycetes</taxon>
        <taxon>Debaryomycetaceae</taxon>
        <taxon>Candida/Lodderomyces clade</taxon>
        <taxon>Candida</taxon>
    </lineage>
</organism>
<keyword evidence="5" id="KW-1185">Reference proteome</keyword>
<comment type="similarity">
    <text evidence="1">Belongs to the nuclear import and ribosome assembly adapter family.</text>
</comment>
<dbReference type="Proteomes" id="UP001202479">
    <property type="component" value="Unassembled WGS sequence"/>
</dbReference>